<keyword evidence="1" id="KW-0812">Transmembrane</keyword>
<gene>
    <name evidence="2" type="ORF">SAMN04488563_5634</name>
</gene>
<proteinExistence type="predicted"/>
<dbReference type="EMBL" id="LT629791">
    <property type="protein sequence ID" value="SDU77802.1"/>
    <property type="molecule type" value="Genomic_DNA"/>
</dbReference>
<dbReference type="Proteomes" id="UP000182977">
    <property type="component" value="Chromosome I"/>
</dbReference>
<evidence type="ECO:0008006" key="4">
    <source>
        <dbReference type="Google" id="ProtNLM"/>
    </source>
</evidence>
<feature type="transmembrane region" description="Helical" evidence="1">
    <location>
        <begin position="103"/>
        <end position="122"/>
    </location>
</feature>
<organism evidence="2 3">
    <name type="scientific">Jiangella alkaliphila</name>
    <dbReference type="NCBI Taxonomy" id="419479"/>
    <lineage>
        <taxon>Bacteria</taxon>
        <taxon>Bacillati</taxon>
        <taxon>Actinomycetota</taxon>
        <taxon>Actinomycetes</taxon>
        <taxon>Jiangellales</taxon>
        <taxon>Jiangellaceae</taxon>
        <taxon>Jiangella</taxon>
    </lineage>
</organism>
<name>A0A1H2LAD8_9ACTN</name>
<keyword evidence="3" id="KW-1185">Reference proteome</keyword>
<dbReference type="STRING" id="419479.SAMN04488563_5634"/>
<dbReference type="AlphaFoldDB" id="A0A1H2LAD8"/>
<reference evidence="3" key="1">
    <citation type="submission" date="2016-10" db="EMBL/GenBank/DDBJ databases">
        <authorList>
            <person name="Varghese N."/>
            <person name="Submissions S."/>
        </authorList>
    </citation>
    <scope>NUCLEOTIDE SEQUENCE [LARGE SCALE GENOMIC DNA]</scope>
    <source>
        <strain evidence="3">DSM 45079</strain>
    </source>
</reference>
<keyword evidence="1" id="KW-0472">Membrane</keyword>
<evidence type="ECO:0000313" key="2">
    <source>
        <dbReference type="EMBL" id="SDU77802.1"/>
    </source>
</evidence>
<keyword evidence="1" id="KW-1133">Transmembrane helix</keyword>
<accession>A0A1H2LAD8</accession>
<feature type="transmembrane region" description="Helical" evidence="1">
    <location>
        <begin position="74"/>
        <end position="97"/>
    </location>
</feature>
<protein>
    <recommendedName>
        <fullName evidence="4">Integral membrane protein</fullName>
    </recommendedName>
</protein>
<evidence type="ECO:0000256" key="1">
    <source>
        <dbReference type="SAM" id="Phobius"/>
    </source>
</evidence>
<sequence>MRAMVTADFRDDVSAAYETRKELGPEYERAVLESFVDRAAAAIDQRVDARLAQHGVGAAAAPRKQRPAQQADNSYVAVPVFSLIFGVGGSIWLTAIARAEADAVFAMWLGIVLLNLVFARLVRNLHRG</sequence>
<evidence type="ECO:0000313" key="3">
    <source>
        <dbReference type="Proteomes" id="UP000182977"/>
    </source>
</evidence>